<evidence type="ECO:0000259" key="2">
    <source>
        <dbReference type="Pfam" id="PF07510"/>
    </source>
</evidence>
<keyword evidence="4" id="KW-1185">Reference proteome</keyword>
<dbReference type="PANTHER" id="PTHR35149:SF1">
    <property type="entry name" value="DUF5655 DOMAIN-CONTAINING PROTEIN"/>
    <property type="match status" value="1"/>
</dbReference>
<evidence type="ECO:0000313" key="4">
    <source>
        <dbReference type="Proteomes" id="UP000265916"/>
    </source>
</evidence>
<organism evidence="3 4">
    <name type="scientific">Psittacicella hinzii</name>
    <dbReference type="NCBI Taxonomy" id="2028575"/>
    <lineage>
        <taxon>Bacteria</taxon>
        <taxon>Pseudomonadati</taxon>
        <taxon>Pseudomonadota</taxon>
        <taxon>Gammaproteobacteria</taxon>
        <taxon>Pasteurellales</taxon>
        <taxon>Psittacicellaceae</taxon>
        <taxon>Psittacicella</taxon>
    </lineage>
</organism>
<protein>
    <recommendedName>
        <fullName evidence="5">DUF262 domain-containing protein</fullName>
    </recommendedName>
</protein>
<feature type="domain" description="GmrSD restriction endonucleases N-terminal" evidence="1">
    <location>
        <begin position="23"/>
        <end position="249"/>
    </location>
</feature>
<dbReference type="EMBL" id="NRJG01000209">
    <property type="protein sequence ID" value="RIY34394.1"/>
    <property type="molecule type" value="Genomic_DNA"/>
</dbReference>
<accession>A0A3A1YDY8</accession>
<feature type="domain" description="GmrSD restriction endonucleases C-terminal" evidence="2">
    <location>
        <begin position="543"/>
        <end position="657"/>
    </location>
</feature>
<evidence type="ECO:0000313" key="3">
    <source>
        <dbReference type="EMBL" id="RIY34394.1"/>
    </source>
</evidence>
<name>A0A3A1YDY8_9GAMM</name>
<dbReference type="InterPro" id="IPR011089">
    <property type="entry name" value="GmrSD_C"/>
</dbReference>
<reference evidence="3 4" key="1">
    <citation type="submission" date="2017-08" db="EMBL/GenBank/DDBJ databases">
        <title>Reclassification of Bisgaard taxon 37 and 44.</title>
        <authorList>
            <person name="Christensen H."/>
        </authorList>
    </citation>
    <scope>NUCLEOTIDE SEQUENCE [LARGE SCALE GENOMIC DNA]</scope>
    <source>
        <strain evidence="3 4">111</strain>
    </source>
</reference>
<dbReference type="PANTHER" id="PTHR35149">
    <property type="entry name" value="SLL5132 PROTEIN"/>
    <property type="match status" value="1"/>
</dbReference>
<dbReference type="AlphaFoldDB" id="A0A3A1YDY8"/>
<sequence length="692" mass="80108">MAHVKVDKLSVGEFLAGSVGKGNELIIPEYQRPYTWKSEEINKLFSDILEFIENSENPSREEYFLGSIVTCDMENGEEAVIDGQQRLTTIFLILKAAYCKLSQMAKDESENLTVISRLQNDIQKVLWYTRSSVDTEKSYFKSKLIDDEHKRDLENILIYSENYYKNETDSQSIYVNNYELIQEKLNELANEFEPKEKVKLLYSFLLVLLNNVYLVAMKTSDLALSLKIFETLNYRGVALSEIDLTKVLLYNKAIEGKVGREKDNAGNDFLKEWNSLASQASKLLADINLKKNELSVLFESYYLYLKGKVGTFDVFNFNLLQLRDRHTYKGKKQVDLFKKIYTVYSKEENVAESILKFLKDVLNIWRIIGFIYSKKRNELFNKSNLKELLKQGKYEQIRDIQREGHNELVKEFPDLLGQDSNISWIDDEILMMIDILATISLKSKSPIFLIALYYHLHKPNGEPSKIKQFREDMKKLMRYFISTILASLVNNGGTSQINSLILAFTNVIVQDPDGYPKKYYEDALDLLDAKETVNPRIDKREDLDSVKFTSSELNLFLLKILAYAKQAKSDNPSRVYNLLPCDLQVEHIFPTKNHKNFSAEIKGVSPAAVKNQVNKLGNLLPLEKLINISSTNADLEFKIGNYKKSGIKLVLEFAEKYSDEGKFFHLIDQRTTELFDELYDIYQKLEKGERVF</sequence>
<dbReference type="Pfam" id="PF07510">
    <property type="entry name" value="GmrSD_C"/>
    <property type="match status" value="1"/>
</dbReference>
<dbReference type="Proteomes" id="UP000265916">
    <property type="component" value="Unassembled WGS sequence"/>
</dbReference>
<evidence type="ECO:0008006" key="5">
    <source>
        <dbReference type="Google" id="ProtNLM"/>
    </source>
</evidence>
<dbReference type="Pfam" id="PF03235">
    <property type="entry name" value="GmrSD_N"/>
    <property type="match status" value="1"/>
</dbReference>
<gene>
    <name evidence="3" type="ORF">CKF58_08205</name>
</gene>
<dbReference type="OrthoDB" id="9798761at2"/>
<comment type="caution">
    <text evidence="3">The sequence shown here is derived from an EMBL/GenBank/DDBJ whole genome shotgun (WGS) entry which is preliminary data.</text>
</comment>
<dbReference type="InterPro" id="IPR004919">
    <property type="entry name" value="GmrSD_N"/>
</dbReference>
<dbReference type="RefSeq" id="WP_119532776.1">
    <property type="nucleotide sequence ID" value="NZ_JBHSSP010000010.1"/>
</dbReference>
<proteinExistence type="predicted"/>
<evidence type="ECO:0000259" key="1">
    <source>
        <dbReference type="Pfam" id="PF03235"/>
    </source>
</evidence>